<keyword evidence="5 11" id="KW-0479">Metal-binding</keyword>
<evidence type="ECO:0000256" key="5">
    <source>
        <dbReference type="ARBA" id="ARBA00022723"/>
    </source>
</evidence>
<dbReference type="CDD" id="cd01170">
    <property type="entry name" value="THZ_kinase"/>
    <property type="match status" value="1"/>
</dbReference>
<evidence type="ECO:0000313" key="12">
    <source>
        <dbReference type="EMBL" id="GAA4138088.1"/>
    </source>
</evidence>
<evidence type="ECO:0000256" key="9">
    <source>
        <dbReference type="ARBA" id="ARBA00022842"/>
    </source>
</evidence>
<comment type="pathway">
    <text evidence="3 11">Cofactor biosynthesis; thiamine diphosphate biosynthesis; 4-methyl-5-(2-phosphoethyl)-thiazole from 5-(2-hydroxyethyl)-4-methylthiazole: step 1/1.</text>
</comment>
<evidence type="ECO:0000256" key="1">
    <source>
        <dbReference type="ARBA" id="ARBA00001771"/>
    </source>
</evidence>
<evidence type="ECO:0000256" key="11">
    <source>
        <dbReference type="HAMAP-Rule" id="MF_00228"/>
    </source>
</evidence>
<dbReference type="EMBL" id="BAAAZI010000006">
    <property type="protein sequence ID" value="GAA4138088.1"/>
    <property type="molecule type" value="Genomic_DNA"/>
</dbReference>
<reference evidence="13" key="1">
    <citation type="journal article" date="2019" name="Int. J. Syst. Evol. Microbiol.">
        <title>The Global Catalogue of Microorganisms (GCM) 10K type strain sequencing project: providing services to taxonomists for standard genome sequencing and annotation.</title>
        <authorList>
            <consortium name="The Broad Institute Genomics Platform"/>
            <consortium name="The Broad Institute Genome Sequencing Center for Infectious Disease"/>
            <person name="Wu L."/>
            <person name="Ma J."/>
        </authorList>
    </citation>
    <scope>NUCLEOTIDE SEQUENCE [LARGE SCALE GENOMIC DNA]</scope>
    <source>
        <strain evidence="13">JCM 16704</strain>
    </source>
</reference>
<accession>A0ABP7YLZ7</accession>
<keyword evidence="4 11" id="KW-0808">Transferase</keyword>
<feature type="binding site" evidence="11">
    <location>
        <position position="197"/>
    </location>
    <ligand>
        <name>substrate</name>
    </ligand>
</feature>
<keyword evidence="9 11" id="KW-0460">Magnesium</keyword>
<sequence>MILLMENNIIQQLAHLRTKCPLVQNISNFVVMNNTANALLAIGASPIMSHAKEEMPEMLQLVNSLVINIGTLDVEWAKAMIFAANCANELQKPWVLDPVGAGISKLRNETLKQLLDLHPTVIRGNASEIMALHSFETATVKGVDSTESSSTAIDAAKSLNKTFGSIVCISGEIDYIVSDNEIIEINNGSPLMTKVTGLGCSSTALIGAFLGLGLNPFEEAAAGVAVLSLAGELAALKSNGPGSLQMNLYDQLYQMDTATLEDKLKIKRYAYSS</sequence>
<dbReference type="PRINTS" id="PR01099">
    <property type="entry name" value="HYETHTZKNASE"/>
</dbReference>
<dbReference type="SUPFAM" id="SSF53613">
    <property type="entry name" value="Ribokinase-like"/>
    <property type="match status" value="1"/>
</dbReference>
<dbReference type="PIRSF" id="PIRSF000513">
    <property type="entry name" value="Thz_kinase"/>
    <property type="match status" value="1"/>
</dbReference>
<evidence type="ECO:0000256" key="10">
    <source>
        <dbReference type="ARBA" id="ARBA00022977"/>
    </source>
</evidence>
<dbReference type="NCBIfam" id="TIGR00694">
    <property type="entry name" value="thiM"/>
    <property type="match status" value="1"/>
</dbReference>
<evidence type="ECO:0000256" key="8">
    <source>
        <dbReference type="ARBA" id="ARBA00022840"/>
    </source>
</evidence>
<comment type="function">
    <text evidence="11">Catalyzes the phosphorylation of the hydroxyl group of 4-methyl-5-beta-hydroxyethylthiazole (THZ).</text>
</comment>
<keyword evidence="10 11" id="KW-0784">Thiamine biosynthesis</keyword>
<comment type="caution">
    <text evidence="12">The sequence shown here is derived from an EMBL/GenBank/DDBJ whole genome shotgun (WGS) entry which is preliminary data.</text>
</comment>
<feature type="binding site" evidence="11">
    <location>
        <position position="123"/>
    </location>
    <ligand>
        <name>ATP</name>
        <dbReference type="ChEBI" id="CHEBI:30616"/>
    </ligand>
</feature>
<keyword evidence="7 11" id="KW-0418">Kinase</keyword>
<keyword evidence="8 11" id="KW-0067">ATP-binding</keyword>
<dbReference type="InterPro" id="IPR000417">
    <property type="entry name" value="Hyethyz_kinase"/>
</dbReference>
<dbReference type="Pfam" id="PF02110">
    <property type="entry name" value="HK"/>
    <property type="match status" value="1"/>
</dbReference>
<dbReference type="Proteomes" id="UP001500101">
    <property type="component" value="Unassembled WGS sequence"/>
</dbReference>
<comment type="similarity">
    <text evidence="11">Belongs to the Thz kinase family.</text>
</comment>
<dbReference type="Gene3D" id="3.40.1190.20">
    <property type="match status" value="1"/>
</dbReference>
<name>A0ABP7YLZ7_9SPHI</name>
<comment type="catalytic activity">
    <reaction evidence="1 11">
        <text>5-(2-hydroxyethyl)-4-methylthiazole + ATP = 4-methyl-5-(2-phosphooxyethyl)-thiazole + ADP + H(+)</text>
        <dbReference type="Rhea" id="RHEA:24212"/>
        <dbReference type="ChEBI" id="CHEBI:15378"/>
        <dbReference type="ChEBI" id="CHEBI:17957"/>
        <dbReference type="ChEBI" id="CHEBI:30616"/>
        <dbReference type="ChEBI" id="CHEBI:58296"/>
        <dbReference type="ChEBI" id="CHEBI:456216"/>
        <dbReference type="EC" id="2.7.1.50"/>
    </reaction>
</comment>
<dbReference type="NCBIfam" id="NF006830">
    <property type="entry name" value="PRK09355.1"/>
    <property type="match status" value="1"/>
</dbReference>
<dbReference type="RefSeq" id="WP_344673996.1">
    <property type="nucleotide sequence ID" value="NZ_BAAAZI010000006.1"/>
</dbReference>
<evidence type="ECO:0000256" key="6">
    <source>
        <dbReference type="ARBA" id="ARBA00022741"/>
    </source>
</evidence>
<evidence type="ECO:0000256" key="3">
    <source>
        <dbReference type="ARBA" id="ARBA00004868"/>
    </source>
</evidence>
<dbReference type="HAMAP" id="MF_00228">
    <property type="entry name" value="Thz_kinase"/>
    <property type="match status" value="1"/>
</dbReference>
<dbReference type="InterPro" id="IPR029056">
    <property type="entry name" value="Ribokinase-like"/>
</dbReference>
<comment type="cofactor">
    <cofactor evidence="2 11">
        <name>Mg(2+)</name>
        <dbReference type="ChEBI" id="CHEBI:18420"/>
    </cofactor>
</comment>
<keyword evidence="13" id="KW-1185">Reference proteome</keyword>
<evidence type="ECO:0000256" key="2">
    <source>
        <dbReference type="ARBA" id="ARBA00001946"/>
    </source>
</evidence>
<dbReference type="EC" id="2.7.1.50" evidence="11"/>
<evidence type="ECO:0000256" key="4">
    <source>
        <dbReference type="ARBA" id="ARBA00022679"/>
    </source>
</evidence>
<feature type="binding site" evidence="11">
    <location>
        <position position="48"/>
    </location>
    <ligand>
        <name>substrate</name>
    </ligand>
</feature>
<gene>
    <name evidence="11 12" type="primary">thiM</name>
    <name evidence="12" type="ORF">GCM10022216_14920</name>
</gene>
<proteinExistence type="inferred from homology"/>
<keyword evidence="6 11" id="KW-0547">Nucleotide-binding</keyword>
<organism evidence="12 13">
    <name type="scientific">Sphingobacterium kyonggiense</name>
    <dbReference type="NCBI Taxonomy" id="714075"/>
    <lineage>
        <taxon>Bacteria</taxon>
        <taxon>Pseudomonadati</taxon>
        <taxon>Bacteroidota</taxon>
        <taxon>Sphingobacteriia</taxon>
        <taxon>Sphingobacteriales</taxon>
        <taxon>Sphingobacteriaceae</taxon>
        <taxon>Sphingobacterium</taxon>
    </lineage>
</organism>
<protein>
    <recommendedName>
        <fullName evidence="11">Hydroxyethylthiazole kinase</fullName>
        <ecNumber evidence="11">2.7.1.50</ecNumber>
    </recommendedName>
    <alternativeName>
        <fullName evidence="11">4-methyl-5-beta-hydroxyethylthiazole kinase</fullName>
        <shortName evidence="11">TH kinase</shortName>
        <shortName evidence="11">Thz kinase</shortName>
    </alternativeName>
</protein>
<evidence type="ECO:0000313" key="13">
    <source>
        <dbReference type="Proteomes" id="UP001500101"/>
    </source>
</evidence>
<evidence type="ECO:0000256" key="7">
    <source>
        <dbReference type="ARBA" id="ARBA00022777"/>
    </source>
</evidence>
<feature type="binding site" evidence="11">
    <location>
        <position position="170"/>
    </location>
    <ligand>
        <name>ATP</name>
        <dbReference type="ChEBI" id="CHEBI:30616"/>
    </ligand>
</feature>
<dbReference type="GO" id="GO:0016301">
    <property type="term" value="F:kinase activity"/>
    <property type="evidence" value="ECO:0007669"/>
    <property type="project" value="UniProtKB-KW"/>
</dbReference>